<protein>
    <submittedName>
        <fullName evidence="1">Uncharacterized protein</fullName>
    </submittedName>
</protein>
<sequence>MITLSRLSSRRGNSFGGLMKVRVCTRGPAHSPQPVRHDVIVLEGFRDRQPLVIAVVLRLTVGQLPGHSRLPPALGPPVVLLFASETDFCRDSIRFAIRFWVSWSDVAVVLLPAVATVVFGLVPVVVATTSPVQRIKVHVAPQPIDPFRLGSLELPQIGYQMHLLFA</sequence>
<accession>A0A182JFI9</accession>
<evidence type="ECO:0000313" key="1">
    <source>
        <dbReference type="EnsemblMetazoa" id="AATE017125-PA.1"/>
    </source>
</evidence>
<proteinExistence type="predicted"/>
<dbReference type="EnsemblMetazoa" id="AATE017125-RA">
    <property type="protein sequence ID" value="AATE017125-PA.1"/>
    <property type="gene ID" value="AATE017125"/>
</dbReference>
<dbReference type="AlphaFoldDB" id="A0A182JFI9"/>
<organism evidence="1">
    <name type="scientific">Anopheles atroparvus</name>
    <name type="common">European mosquito</name>
    <dbReference type="NCBI Taxonomy" id="41427"/>
    <lineage>
        <taxon>Eukaryota</taxon>
        <taxon>Metazoa</taxon>
        <taxon>Ecdysozoa</taxon>
        <taxon>Arthropoda</taxon>
        <taxon>Hexapoda</taxon>
        <taxon>Insecta</taxon>
        <taxon>Pterygota</taxon>
        <taxon>Neoptera</taxon>
        <taxon>Endopterygota</taxon>
        <taxon>Diptera</taxon>
        <taxon>Nematocera</taxon>
        <taxon>Culicoidea</taxon>
        <taxon>Culicidae</taxon>
        <taxon>Anophelinae</taxon>
        <taxon>Anopheles</taxon>
    </lineage>
</organism>
<name>A0A182JFI9_ANOAO</name>
<dbReference type="VEuPathDB" id="VectorBase:AATE017125"/>
<reference evidence="1" key="1">
    <citation type="submission" date="2022-08" db="UniProtKB">
        <authorList>
            <consortium name="EnsemblMetazoa"/>
        </authorList>
    </citation>
    <scope>IDENTIFICATION</scope>
    <source>
        <strain evidence="1">EBRO</strain>
    </source>
</reference>